<name>A0A2W7TQ57_9FLAO</name>
<evidence type="ECO:0000256" key="6">
    <source>
        <dbReference type="SAM" id="Phobius"/>
    </source>
</evidence>
<comment type="caution">
    <text evidence="7">The sequence shown here is derived from an EMBL/GenBank/DDBJ whole genome shotgun (WGS) entry which is preliminary data.</text>
</comment>
<evidence type="ECO:0008006" key="9">
    <source>
        <dbReference type="Google" id="ProtNLM"/>
    </source>
</evidence>
<dbReference type="GO" id="GO:0005886">
    <property type="term" value="C:plasma membrane"/>
    <property type="evidence" value="ECO:0007669"/>
    <property type="project" value="UniProtKB-SubCell"/>
</dbReference>
<dbReference type="AlphaFoldDB" id="A0A2W7TQ57"/>
<comment type="subcellular location">
    <subcellularLocation>
        <location evidence="1">Cell membrane</location>
        <topology evidence="1">Multi-pass membrane protein</topology>
    </subcellularLocation>
</comment>
<dbReference type="OrthoDB" id="681046at2"/>
<evidence type="ECO:0000313" key="8">
    <source>
        <dbReference type="Proteomes" id="UP000249177"/>
    </source>
</evidence>
<dbReference type="Pfam" id="PF03626">
    <property type="entry name" value="COX4_pro"/>
    <property type="match status" value="1"/>
</dbReference>
<proteinExistence type="predicted"/>
<dbReference type="EMBL" id="QKXH01000012">
    <property type="protein sequence ID" value="PZX92198.1"/>
    <property type="molecule type" value="Genomic_DNA"/>
</dbReference>
<feature type="transmembrane region" description="Helical" evidence="6">
    <location>
        <begin position="60"/>
        <end position="79"/>
    </location>
</feature>
<evidence type="ECO:0000256" key="5">
    <source>
        <dbReference type="ARBA" id="ARBA00023136"/>
    </source>
</evidence>
<dbReference type="InterPro" id="IPR005171">
    <property type="entry name" value="Cyt_c_oxidase_su4_prok"/>
</dbReference>
<accession>A0A2W7TQ57</accession>
<keyword evidence="4 6" id="KW-1133">Transmembrane helix</keyword>
<keyword evidence="3 6" id="KW-0812">Transmembrane</keyword>
<keyword evidence="2" id="KW-1003">Cell membrane</keyword>
<evidence type="ECO:0000256" key="2">
    <source>
        <dbReference type="ARBA" id="ARBA00022475"/>
    </source>
</evidence>
<keyword evidence="8" id="KW-1185">Reference proteome</keyword>
<evidence type="ECO:0000313" key="7">
    <source>
        <dbReference type="EMBL" id="PZX92198.1"/>
    </source>
</evidence>
<gene>
    <name evidence="7" type="ORF">DOS84_16820</name>
</gene>
<dbReference type="RefSeq" id="WP_111411262.1">
    <property type="nucleotide sequence ID" value="NZ_QKXH01000012.1"/>
</dbReference>
<evidence type="ECO:0000256" key="3">
    <source>
        <dbReference type="ARBA" id="ARBA00022692"/>
    </source>
</evidence>
<evidence type="ECO:0000256" key="4">
    <source>
        <dbReference type="ARBA" id="ARBA00022989"/>
    </source>
</evidence>
<dbReference type="Proteomes" id="UP000249177">
    <property type="component" value="Unassembled WGS sequence"/>
</dbReference>
<organism evidence="7 8">
    <name type="scientific">Flavobacterium aquariorum</name>
    <dbReference type="NCBI Taxonomy" id="2217670"/>
    <lineage>
        <taxon>Bacteria</taxon>
        <taxon>Pseudomonadati</taxon>
        <taxon>Bacteroidota</taxon>
        <taxon>Flavobacteriia</taxon>
        <taxon>Flavobacteriales</taxon>
        <taxon>Flavobacteriaceae</taxon>
        <taxon>Flavobacterium</taxon>
    </lineage>
</organism>
<keyword evidence="5 6" id="KW-0472">Membrane</keyword>
<feature type="transmembrane region" description="Helical" evidence="6">
    <location>
        <begin position="30"/>
        <end position="48"/>
    </location>
</feature>
<evidence type="ECO:0000256" key="1">
    <source>
        <dbReference type="ARBA" id="ARBA00004651"/>
    </source>
</evidence>
<reference evidence="7 8" key="1">
    <citation type="submission" date="2018-06" db="EMBL/GenBank/DDBJ databases">
        <title>Flavobacterium sp IMCC34762, genome.</title>
        <authorList>
            <person name="Joung Y."/>
            <person name="Cho J."/>
            <person name="Song J."/>
        </authorList>
    </citation>
    <scope>NUCLEOTIDE SEQUENCE [LARGE SCALE GENOMIC DNA]</scope>
    <source>
        <strain evidence="7 8">IMCC34762</strain>
    </source>
</reference>
<protein>
    <recommendedName>
        <fullName evidence="9">Cytochrome C oxidase subunit IV</fullName>
    </recommendedName>
</protein>
<sequence length="80" mass="8851">MKNSLILVFTLLLIITITTTCIVNSFSVSAFIAPVIMVLAAVKFLLVAFQFMELKKAHSFWKISLIITLGLLVILIIGIK</sequence>